<organism evidence="3 4">
    <name type="scientific">Micromonospora endophytica</name>
    <dbReference type="NCBI Taxonomy" id="515350"/>
    <lineage>
        <taxon>Bacteria</taxon>
        <taxon>Bacillati</taxon>
        <taxon>Actinomycetota</taxon>
        <taxon>Actinomycetes</taxon>
        <taxon>Micromonosporales</taxon>
        <taxon>Micromonosporaceae</taxon>
        <taxon>Micromonospora</taxon>
    </lineage>
</organism>
<evidence type="ECO:0000256" key="1">
    <source>
        <dbReference type="SAM" id="MobiDB-lite"/>
    </source>
</evidence>
<evidence type="ECO:0000313" key="3">
    <source>
        <dbReference type="EMBL" id="PZF91896.1"/>
    </source>
</evidence>
<dbReference type="GO" id="GO:0006355">
    <property type="term" value="P:regulation of DNA-templated transcription"/>
    <property type="evidence" value="ECO:0007669"/>
    <property type="project" value="InterPro"/>
</dbReference>
<feature type="domain" description="HTH luxR-type" evidence="2">
    <location>
        <begin position="90"/>
        <end position="125"/>
    </location>
</feature>
<comment type="caution">
    <text evidence="3">The sequence shown here is derived from an EMBL/GenBank/DDBJ whole genome shotgun (WGS) entry which is preliminary data.</text>
</comment>
<gene>
    <name evidence="3" type="ORF">C1I93_20535</name>
</gene>
<dbReference type="InterPro" id="IPR036388">
    <property type="entry name" value="WH-like_DNA-bd_sf"/>
</dbReference>
<dbReference type="GO" id="GO:0003677">
    <property type="term" value="F:DNA binding"/>
    <property type="evidence" value="ECO:0007669"/>
    <property type="project" value="InterPro"/>
</dbReference>
<dbReference type="InterPro" id="IPR016032">
    <property type="entry name" value="Sig_transdc_resp-reg_C-effctor"/>
</dbReference>
<evidence type="ECO:0000313" key="4">
    <source>
        <dbReference type="Proteomes" id="UP000248627"/>
    </source>
</evidence>
<proteinExistence type="predicted"/>
<dbReference type="InterPro" id="IPR000792">
    <property type="entry name" value="Tscrpt_reg_LuxR_C"/>
</dbReference>
<sequence length="131" mass="14309">MPQQRPGPEVSRRPGRVSGNCRGGGGQLCHATERRGGRARGPATRCHRSSGRDARPDRAHRCFHRYDDRPTLTVVVLACSTPTTVVPDATVARRAHLSAGTVRNYLAIAVQKLGVDNRAEAVRLAREHGWL</sequence>
<dbReference type="Proteomes" id="UP000248627">
    <property type="component" value="Unassembled WGS sequence"/>
</dbReference>
<name>A0A2W2D3P1_9ACTN</name>
<keyword evidence="4" id="KW-1185">Reference proteome</keyword>
<accession>A0A2W2D3P1</accession>
<dbReference type="Gene3D" id="1.10.10.10">
    <property type="entry name" value="Winged helix-like DNA-binding domain superfamily/Winged helix DNA-binding domain"/>
    <property type="match status" value="1"/>
</dbReference>
<reference evidence="3 4" key="1">
    <citation type="submission" date="2018-01" db="EMBL/GenBank/DDBJ databases">
        <title>Draft genome sequence of Jishengella endophytica.</title>
        <authorList>
            <person name="Sahin N."/>
            <person name="Ay H."/>
            <person name="Saygin H."/>
        </authorList>
    </citation>
    <scope>NUCLEOTIDE SEQUENCE [LARGE SCALE GENOMIC DNA]</scope>
    <source>
        <strain evidence="3 4">DSM 45430</strain>
    </source>
</reference>
<evidence type="ECO:0000259" key="2">
    <source>
        <dbReference type="Pfam" id="PF00196"/>
    </source>
</evidence>
<dbReference type="AlphaFoldDB" id="A0A2W2D3P1"/>
<dbReference type="OrthoDB" id="9808843at2"/>
<protein>
    <recommendedName>
        <fullName evidence="2">HTH luxR-type domain-containing protein</fullName>
    </recommendedName>
</protein>
<dbReference type="EMBL" id="POTX01000155">
    <property type="protein sequence ID" value="PZF91896.1"/>
    <property type="molecule type" value="Genomic_DNA"/>
</dbReference>
<dbReference type="SUPFAM" id="SSF46894">
    <property type="entry name" value="C-terminal effector domain of the bipartite response regulators"/>
    <property type="match status" value="1"/>
</dbReference>
<feature type="region of interest" description="Disordered" evidence="1">
    <location>
        <begin position="1"/>
        <end position="56"/>
    </location>
</feature>
<dbReference type="Pfam" id="PF00196">
    <property type="entry name" value="GerE"/>
    <property type="match status" value="1"/>
</dbReference>